<protein>
    <submittedName>
        <fullName evidence="1">Uncharacterized protein</fullName>
    </submittedName>
</protein>
<comment type="caution">
    <text evidence="1">The sequence shown here is derived from an EMBL/GenBank/DDBJ whole genome shotgun (WGS) entry which is preliminary data.</text>
</comment>
<accession>A0A4C1XWY1</accession>
<sequence length="128" mass="15444">MRFYRVRRFLFMRWFVAVCVSTTLPLLRTRTRTLYNMETRLHALYCIRNLLEIYTKRGRETETETETEIEIKTDRQRNVEIYSILCSVGRRRGESARTYEFKACSGQFRGTICGRGVRARPLRLWNLY</sequence>
<dbReference type="EMBL" id="BGZK01001012">
    <property type="protein sequence ID" value="GBP68461.1"/>
    <property type="molecule type" value="Genomic_DNA"/>
</dbReference>
<dbReference type="AlphaFoldDB" id="A0A4C1XWY1"/>
<name>A0A4C1XWY1_EUMVA</name>
<gene>
    <name evidence="1" type="ORF">EVAR_52622_1</name>
</gene>
<evidence type="ECO:0000313" key="1">
    <source>
        <dbReference type="EMBL" id="GBP68461.1"/>
    </source>
</evidence>
<organism evidence="1 2">
    <name type="scientific">Eumeta variegata</name>
    <name type="common">Bagworm moth</name>
    <name type="synonym">Eumeta japonica</name>
    <dbReference type="NCBI Taxonomy" id="151549"/>
    <lineage>
        <taxon>Eukaryota</taxon>
        <taxon>Metazoa</taxon>
        <taxon>Ecdysozoa</taxon>
        <taxon>Arthropoda</taxon>
        <taxon>Hexapoda</taxon>
        <taxon>Insecta</taxon>
        <taxon>Pterygota</taxon>
        <taxon>Neoptera</taxon>
        <taxon>Endopterygota</taxon>
        <taxon>Lepidoptera</taxon>
        <taxon>Glossata</taxon>
        <taxon>Ditrysia</taxon>
        <taxon>Tineoidea</taxon>
        <taxon>Psychidae</taxon>
        <taxon>Oiketicinae</taxon>
        <taxon>Eumeta</taxon>
    </lineage>
</organism>
<reference evidence="1 2" key="1">
    <citation type="journal article" date="2019" name="Commun. Biol.">
        <title>The bagworm genome reveals a unique fibroin gene that provides high tensile strength.</title>
        <authorList>
            <person name="Kono N."/>
            <person name="Nakamura H."/>
            <person name="Ohtoshi R."/>
            <person name="Tomita M."/>
            <person name="Numata K."/>
            <person name="Arakawa K."/>
        </authorList>
    </citation>
    <scope>NUCLEOTIDE SEQUENCE [LARGE SCALE GENOMIC DNA]</scope>
</reference>
<proteinExistence type="predicted"/>
<keyword evidence="2" id="KW-1185">Reference proteome</keyword>
<evidence type="ECO:0000313" key="2">
    <source>
        <dbReference type="Proteomes" id="UP000299102"/>
    </source>
</evidence>
<dbReference type="Proteomes" id="UP000299102">
    <property type="component" value="Unassembled WGS sequence"/>
</dbReference>